<feature type="domain" description="F-box" evidence="1">
    <location>
        <begin position="13"/>
        <end position="41"/>
    </location>
</feature>
<organism evidence="2 3">
    <name type="scientific">Orchesella dallaii</name>
    <dbReference type="NCBI Taxonomy" id="48710"/>
    <lineage>
        <taxon>Eukaryota</taxon>
        <taxon>Metazoa</taxon>
        <taxon>Ecdysozoa</taxon>
        <taxon>Arthropoda</taxon>
        <taxon>Hexapoda</taxon>
        <taxon>Collembola</taxon>
        <taxon>Entomobryomorpha</taxon>
        <taxon>Entomobryoidea</taxon>
        <taxon>Orchesellidae</taxon>
        <taxon>Orchesellinae</taxon>
        <taxon>Orchesella</taxon>
    </lineage>
</organism>
<gene>
    <name evidence="2" type="ORF">ODALV1_LOCUS12638</name>
</gene>
<dbReference type="InterPro" id="IPR036047">
    <property type="entry name" value="F-box-like_dom_sf"/>
</dbReference>
<name>A0ABP1QQ11_9HEXA</name>
<dbReference type="SUPFAM" id="SSF81383">
    <property type="entry name" value="F-box domain"/>
    <property type="match status" value="1"/>
</dbReference>
<keyword evidence="3" id="KW-1185">Reference proteome</keyword>
<sequence length="576" mass="66842">MTSTQEVHPLFNPVILGKIFSFLQIQSLKNSRLTCKIWRRAALPYLQKCSKVLLIRGGKADRDQFSFRNFLEFVSSLPPDEIPFQHYYLDHWALNEKREKSLKQFWDICGPSMKILHLSNVIFYEIQTIRNILYYWSPHLESLRLEDCLFYTITNENAFQKVKDELKTEDFDEPNLSYDYYDHVTVEQLKDVKMDETISNANTSLKELSYDQLEEEEFPLAWEEIFHAFPNIQRLSIGLSTKADQTSKILAALDSVRQDSHVMGSISELRFFKNSKTSCKLDLQDSHLYKISDIMCLPLTSLNFVVNQSIGLESVANIVRQYSPVLKNLCLHSEEEGQVPLELFNVFKFQRFPNLSKLCVCMNVIGGTFNFVTIMPKLTTLHIWLKEEDFSWDTKSMDEAILRCLALQHSNPDMTEMSFGYTISASKPVALLCSWFRHLRVLMMALTDEIIRVVFRELEHLEEITVFDRYLTDAGITGNPVSLSENSPWSAKSQREFPYIGDLKKLWKFSLTFRRYENITDASIYQGFMDVPELSSLLLTRTKIGDRALRDLSMRSTLITLVTPTVCKGTELEYAD</sequence>
<protein>
    <recommendedName>
        <fullName evidence="1">F-box domain-containing protein</fullName>
    </recommendedName>
</protein>
<dbReference type="CDD" id="cd09917">
    <property type="entry name" value="F-box_SF"/>
    <property type="match status" value="1"/>
</dbReference>
<comment type="caution">
    <text evidence="2">The sequence shown here is derived from an EMBL/GenBank/DDBJ whole genome shotgun (WGS) entry which is preliminary data.</text>
</comment>
<dbReference type="InterPro" id="IPR001810">
    <property type="entry name" value="F-box_dom"/>
</dbReference>
<evidence type="ECO:0000313" key="3">
    <source>
        <dbReference type="Proteomes" id="UP001642540"/>
    </source>
</evidence>
<evidence type="ECO:0000313" key="2">
    <source>
        <dbReference type="EMBL" id="CAL8107322.1"/>
    </source>
</evidence>
<dbReference type="Pfam" id="PF00646">
    <property type="entry name" value="F-box"/>
    <property type="match status" value="1"/>
</dbReference>
<dbReference type="EMBL" id="CAXLJM020000038">
    <property type="protein sequence ID" value="CAL8107322.1"/>
    <property type="molecule type" value="Genomic_DNA"/>
</dbReference>
<dbReference type="Gene3D" id="3.80.10.10">
    <property type="entry name" value="Ribonuclease Inhibitor"/>
    <property type="match status" value="1"/>
</dbReference>
<dbReference type="Proteomes" id="UP001642540">
    <property type="component" value="Unassembled WGS sequence"/>
</dbReference>
<dbReference type="InterPro" id="IPR032675">
    <property type="entry name" value="LRR_dom_sf"/>
</dbReference>
<accession>A0ABP1QQ11</accession>
<dbReference type="SUPFAM" id="SSF52047">
    <property type="entry name" value="RNI-like"/>
    <property type="match status" value="1"/>
</dbReference>
<proteinExistence type="predicted"/>
<reference evidence="2 3" key="1">
    <citation type="submission" date="2024-08" db="EMBL/GenBank/DDBJ databases">
        <authorList>
            <person name="Cucini C."/>
            <person name="Frati F."/>
        </authorList>
    </citation>
    <scope>NUCLEOTIDE SEQUENCE [LARGE SCALE GENOMIC DNA]</scope>
</reference>
<evidence type="ECO:0000259" key="1">
    <source>
        <dbReference type="Pfam" id="PF00646"/>
    </source>
</evidence>